<protein>
    <submittedName>
        <fullName evidence="4">Uncharacterized protein</fullName>
    </submittedName>
</protein>
<accession>A0AAE1FMX5</accession>
<dbReference type="AlphaFoldDB" id="A0AAE1FMX5"/>
<reference evidence="4" key="1">
    <citation type="submission" date="2023-10" db="EMBL/GenBank/DDBJ databases">
        <title>Genome assemblies of two species of porcelain crab, Petrolisthes cinctipes and Petrolisthes manimaculis (Anomura: Porcellanidae).</title>
        <authorList>
            <person name="Angst P."/>
        </authorList>
    </citation>
    <scope>NUCLEOTIDE SEQUENCE</scope>
    <source>
        <strain evidence="4">PB745_01</strain>
        <tissue evidence="4">Gill</tissue>
    </source>
</reference>
<name>A0AAE1FMX5_PETCI</name>
<evidence type="ECO:0000256" key="2">
    <source>
        <dbReference type="SAM" id="Coils"/>
    </source>
</evidence>
<comment type="similarity">
    <text evidence="1">Belongs to the UPF0449 family.</text>
</comment>
<comment type="caution">
    <text evidence="4">The sequence shown here is derived from an EMBL/GenBank/DDBJ whole genome shotgun (WGS) entry which is preliminary data.</text>
</comment>
<dbReference type="EMBL" id="JAWQEG010002073">
    <property type="protein sequence ID" value="KAK3874713.1"/>
    <property type="molecule type" value="Genomic_DNA"/>
</dbReference>
<keyword evidence="2" id="KW-0175">Coiled coil</keyword>
<organism evidence="4 5">
    <name type="scientific">Petrolisthes cinctipes</name>
    <name type="common">Flat porcelain crab</name>
    <dbReference type="NCBI Taxonomy" id="88211"/>
    <lineage>
        <taxon>Eukaryota</taxon>
        <taxon>Metazoa</taxon>
        <taxon>Ecdysozoa</taxon>
        <taxon>Arthropoda</taxon>
        <taxon>Crustacea</taxon>
        <taxon>Multicrustacea</taxon>
        <taxon>Malacostraca</taxon>
        <taxon>Eumalacostraca</taxon>
        <taxon>Eucarida</taxon>
        <taxon>Decapoda</taxon>
        <taxon>Pleocyemata</taxon>
        <taxon>Anomura</taxon>
        <taxon>Galatheoidea</taxon>
        <taxon>Porcellanidae</taxon>
        <taxon>Petrolisthes</taxon>
    </lineage>
</organism>
<evidence type="ECO:0000313" key="4">
    <source>
        <dbReference type="EMBL" id="KAK3874713.1"/>
    </source>
</evidence>
<feature type="region of interest" description="Disordered" evidence="3">
    <location>
        <begin position="1"/>
        <end position="20"/>
    </location>
</feature>
<dbReference type="PANTHER" id="PTHR34766">
    <property type="entry name" value="UPF0449 PROTEIN C19ORF25"/>
    <property type="match status" value="1"/>
</dbReference>
<feature type="coiled-coil region" evidence="2">
    <location>
        <begin position="94"/>
        <end position="121"/>
    </location>
</feature>
<proteinExistence type="inferred from homology"/>
<evidence type="ECO:0000313" key="5">
    <source>
        <dbReference type="Proteomes" id="UP001286313"/>
    </source>
</evidence>
<sequence>MFMISKKVDFPPLPDPPTWEEMEEDLKKTDNNDITFTDNLYKTDERKGTGELKRQTSHINTETVTEKDDIHNSDQLFSEAVDFVEKNDELSTYIKLLGEEKEKLQELSQTLKNTVEEVKKQALVAIDGY</sequence>
<dbReference type="Pfam" id="PF15136">
    <property type="entry name" value="UPF0449"/>
    <property type="match status" value="1"/>
</dbReference>
<evidence type="ECO:0000256" key="1">
    <source>
        <dbReference type="ARBA" id="ARBA00006137"/>
    </source>
</evidence>
<dbReference type="InterPro" id="IPR028227">
    <property type="entry name" value="UPF0449"/>
</dbReference>
<dbReference type="Proteomes" id="UP001286313">
    <property type="component" value="Unassembled WGS sequence"/>
</dbReference>
<keyword evidence="5" id="KW-1185">Reference proteome</keyword>
<gene>
    <name evidence="4" type="ORF">Pcinc_020369</name>
</gene>
<dbReference type="PANTHER" id="PTHR34766:SF1">
    <property type="entry name" value="UPF0449 PROTEIN C19ORF25"/>
    <property type="match status" value="1"/>
</dbReference>
<evidence type="ECO:0000256" key="3">
    <source>
        <dbReference type="SAM" id="MobiDB-lite"/>
    </source>
</evidence>